<dbReference type="AlphaFoldDB" id="A0A444XP27"/>
<feature type="compositionally biased region" description="Basic and acidic residues" evidence="2">
    <location>
        <begin position="11"/>
        <end position="22"/>
    </location>
</feature>
<dbReference type="Proteomes" id="UP000289738">
    <property type="component" value="Chromosome B09"/>
</dbReference>
<evidence type="ECO:0000313" key="4">
    <source>
        <dbReference type="Proteomes" id="UP000289738"/>
    </source>
</evidence>
<dbReference type="EMBL" id="SDMP01000019">
    <property type="protein sequence ID" value="RYQ91490.1"/>
    <property type="molecule type" value="Genomic_DNA"/>
</dbReference>
<dbReference type="Gene3D" id="3.40.50.300">
    <property type="entry name" value="P-loop containing nucleotide triphosphate hydrolases"/>
    <property type="match status" value="1"/>
</dbReference>
<evidence type="ECO:0000313" key="3">
    <source>
        <dbReference type="EMBL" id="RYQ91490.1"/>
    </source>
</evidence>
<keyword evidence="1" id="KW-0547">Nucleotide-binding</keyword>
<organism evidence="3 4">
    <name type="scientific">Arachis hypogaea</name>
    <name type="common">Peanut</name>
    <dbReference type="NCBI Taxonomy" id="3818"/>
    <lineage>
        <taxon>Eukaryota</taxon>
        <taxon>Viridiplantae</taxon>
        <taxon>Streptophyta</taxon>
        <taxon>Embryophyta</taxon>
        <taxon>Tracheophyta</taxon>
        <taxon>Spermatophyta</taxon>
        <taxon>Magnoliopsida</taxon>
        <taxon>eudicotyledons</taxon>
        <taxon>Gunneridae</taxon>
        <taxon>Pentapetalae</taxon>
        <taxon>rosids</taxon>
        <taxon>fabids</taxon>
        <taxon>Fabales</taxon>
        <taxon>Fabaceae</taxon>
        <taxon>Papilionoideae</taxon>
        <taxon>50 kb inversion clade</taxon>
        <taxon>dalbergioids sensu lato</taxon>
        <taxon>Dalbergieae</taxon>
        <taxon>Pterocarpus clade</taxon>
        <taxon>Arachis</taxon>
    </lineage>
</organism>
<feature type="region of interest" description="Disordered" evidence="2">
    <location>
        <begin position="1"/>
        <end position="26"/>
    </location>
</feature>
<name>A0A444XP27_ARAHY</name>
<protein>
    <submittedName>
        <fullName evidence="3">Uncharacterized protein</fullName>
    </submittedName>
</protein>
<evidence type="ECO:0000256" key="2">
    <source>
        <dbReference type="SAM" id="MobiDB-lite"/>
    </source>
</evidence>
<gene>
    <name evidence="3" type="ORF">Ahy_B09g097379</name>
</gene>
<proteinExistence type="predicted"/>
<keyword evidence="4" id="KW-1185">Reference proteome</keyword>
<comment type="caution">
    <text evidence="3">The sequence shown here is derived from an EMBL/GenBank/DDBJ whole genome shotgun (WGS) entry which is preliminary data.</text>
</comment>
<dbReference type="PANTHER" id="PTHR47978">
    <property type="match status" value="1"/>
</dbReference>
<dbReference type="SUPFAM" id="SSF52540">
    <property type="entry name" value="P-loop containing nucleoside triphosphate hydrolases"/>
    <property type="match status" value="1"/>
</dbReference>
<dbReference type="GO" id="GO:0005525">
    <property type="term" value="F:GTP binding"/>
    <property type="evidence" value="ECO:0007669"/>
    <property type="project" value="InterPro"/>
</dbReference>
<dbReference type="STRING" id="3818.A0A444XP27"/>
<sequence>MQVSVMISNEKNSKIESHAKPVDEDDQRMAVAEVSDEIVDGAMERVAAVKEAPVMERALDGERKKLFSGNLCGVFLVVLILCGRVQESTIGAAFFTQVLSLNEATVKFDIWDIAGQECYDSLSPMYYRSAAAAIVVYDITSMKWVQQVQRHANLSLIMFFVANKANLGAERKVAMSANLMKELGFGW</sequence>
<feature type="compositionally biased region" description="Polar residues" evidence="2">
    <location>
        <begin position="1"/>
        <end position="10"/>
    </location>
</feature>
<reference evidence="3 4" key="1">
    <citation type="submission" date="2019-01" db="EMBL/GenBank/DDBJ databases">
        <title>Sequencing of cultivated peanut Arachis hypogaea provides insights into genome evolution and oil improvement.</title>
        <authorList>
            <person name="Chen X."/>
        </authorList>
    </citation>
    <scope>NUCLEOTIDE SEQUENCE [LARGE SCALE GENOMIC DNA]</scope>
    <source>
        <strain evidence="4">cv. Fuhuasheng</strain>
        <tissue evidence="3">Leaves</tissue>
    </source>
</reference>
<accession>A0A444XP27</accession>
<dbReference type="SMART" id="SM00175">
    <property type="entry name" value="RAB"/>
    <property type="match status" value="1"/>
</dbReference>
<evidence type="ECO:0000256" key="1">
    <source>
        <dbReference type="ARBA" id="ARBA00022741"/>
    </source>
</evidence>
<dbReference type="PROSITE" id="PS51419">
    <property type="entry name" value="RAB"/>
    <property type="match status" value="1"/>
</dbReference>
<dbReference type="InterPro" id="IPR027417">
    <property type="entry name" value="P-loop_NTPase"/>
</dbReference>
<dbReference type="InterPro" id="IPR001806">
    <property type="entry name" value="Small_GTPase"/>
</dbReference>
<dbReference type="GO" id="GO:0003924">
    <property type="term" value="F:GTPase activity"/>
    <property type="evidence" value="ECO:0007669"/>
    <property type="project" value="InterPro"/>
</dbReference>
<dbReference type="Pfam" id="PF00071">
    <property type="entry name" value="Ras"/>
    <property type="match status" value="1"/>
</dbReference>